<reference evidence="1" key="2">
    <citation type="submission" date="2013-04" db="UniProtKB">
        <authorList>
            <consortium name="EnsemblPlants"/>
        </authorList>
    </citation>
    <scope>IDENTIFICATION</scope>
</reference>
<proteinExistence type="predicted"/>
<name>J3LWF5_ORYBR</name>
<reference evidence="1" key="1">
    <citation type="journal article" date="2013" name="Nat. Commun.">
        <title>Whole-genome sequencing of Oryza brachyantha reveals mechanisms underlying Oryza genome evolution.</title>
        <authorList>
            <person name="Chen J."/>
            <person name="Huang Q."/>
            <person name="Gao D."/>
            <person name="Wang J."/>
            <person name="Lang Y."/>
            <person name="Liu T."/>
            <person name="Li B."/>
            <person name="Bai Z."/>
            <person name="Luis Goicoechea J."/>
            <person name="Liang C."/>
            <person name="Chen C."/>
            <person name="Zhang W."/>
            <person name="Sun S."/>
            <person name="Liao Y."/>
            <person name="Zhang X."/>
            <person name="Yang L."/>
            <person name="Song C."/>
            <person name="Wang M."/>
            <person name="Shi J."/>
            <person name="Liu G."/>
            <person name="Liu J."/>
            <person name="Zhou H."/>
            <person name="Zhou W."/>
            <person name="Yu Q."/>
            <person name="An N."/>
            <person name="Chen Y."/>
            <person name="Cai Q."/>
            <person name="Wang B."/>
            <person name="Liu B."/>
            <person name="Min J."/>
            <person name="Huang Y."/>
            <person name="Wu H."/>
            <person name="Li Z."/>
            <person name="Zhang Y."/>
            <person name="Yin Y."/>
            <person name="Song W."/>
            <person name="Jiang J."/>
            <person name="Jackson S.A."/>
            <person name="Wing R.A."/>
            <person name="Wang J."/>
            <person name="Chen M."/>
        </authorList>
    </citation>
    <scope>NUCLEOTIDE SEQUENCE [LARGE SCALE GENOMIC DNA]</scope>
    <source>
        <strain evidence="1">cv. IRGC 101232</strain>
    </source>
</reference>
<keyword evidence="2" id="KW-1185">Reference proteome</keyword>
<dbReference type="Gramene" id="OB04G14800.1">
    <property type="protein sequence ID" value="OB04G14800.1"/>
    <property type="gene ID" value="OB04G14800"/>
</dbReference>
<accession>J3LWF5</accession>
<evidence type="ECO:0000313" key="2">
    <source>
        <dbReference type="Proteomes" id="UP000006038"/>
    </source>
</evidence>
<dbReference type="EnsemblPlants" id="OB04G14800.1">
    <property type="protein sequence ID" value="OB04G14800.1"/>
    <property type="gene ID" value="OB04G14800"/>
</dbReference>
<dbReference type="AlphaFoldDB" id="J3LWF5"/>
<dbReference type="Proteomes" id="UP000006038">
    <property type="component" value="Chromosome 4"/>
</dbReference>
<protein>
    <submittedName>
        <fullName evidence="1">Uncharacterized protein</fullName>
    </submittedName>
</protein>
<sequence length="73" mass="8645">MNNTAKYIYVKCMLLSAGKMSRVRMRPVQKFSAALKQKTCDRKWRARNSLMRQNREKRSYCASNRERERAGAN</sequence>
<evidence type="ECO:0000313" key="1">
    <source>
        <dbReference type="EnsemblPlants" id="OB04G14800.1"/>
    </source>
</evidence>
<dbReference type="HOGENOM" id="CLU_2708763_0_0_1"/>
<organism evidence="1">
    <name type="scientific">Oryza brachyantha</name>
    <name type="common">malo sina</name>
    <dbReference type="NCBI Taxonomy" id="4533"/>
    <lineage>
        <taxon>Eukaryota</taxon>
        <taxon>Viridiplantae</taxon>
        <taxon>Streptophyta</taxon>
        <taxon>Embryophyta</taxon>
        <taxon>Tracheophyta</taxon>
        <taxon>Spermatophyta</taxon>
        <taxon>Magnoliopsida</taxon>
        <taxon>Liliopsida</taxon>
        <taxon>Poales</taxon>
        <taxon>Poaceae</taxon>
        <taxon>BOP clade</taxon>
        <taxon>Oryzoideae</taxon>
        <taxon>Oryzeae</taxon>
        <taxon>Oryzinae</taxon>
        <taxon>Oryza</taxon>
    </lineage>
</organism>